<feature type="transmembrane region" description="Helical" evidence="5">
    <location>
        <begin position="392"/>
        <end position="409"/>
    </location>
</feature>
<dbReference type="PANTHER" id="PTHR21576">
    <property type="entry name" value="UNCHARACTERIZED NODULIN-LIKE PROTEIN"/>
    <property type="match status" value="1"/>
</dbReference>
<dbReference type="InterPro" id="IPR036259">
    <property type="entry name" value="MFS_trans_sf"/>
</dbReference>
<feature type="transmembrane region" description="Helical" evidence="5">
    <location>
        <begin position="453"/>
        <end position="472"/>
    </location>
</feature>
<keyword evidence="6" id="KW-0732">Signal</keyword>
<evidence type="ECO:0000256" key="3">
    <source>
        <dbReference type="ARBA" id="ARBA00022989"/>
    </source>
</evidence>
<feature type="transmembrane region" description="Helical" evidence="5">
    <location>
        <begin position="234"/>
        <end position="254"/>
    </location>
</feature>
<feature type="transmembrane region" description="Helical" evidence="5">
    <location>
        <begin position="415"/>
        <end position="441"/>
    </location>
</feature>
<evidence type="ECO:0000256" key="2">
    <source>
        <dbReference type="ARBA" id="ARBA00022692"/>
    </source>
</evidence>
<accession>A0A2P2JUX5</accession>
<sequence length="521" mass="56722">MDKTFLQWLSLVGIIWLQSVSGTNTNFPAYSSQLKQLLSMSQLQLNNLAFASDAGKLLGFISGIAALYLPYWLVLLIGSTLGLIGYGVQFLFIENYIHSLSYVHIFLLTVLAGNSICWMNTICYSVSILNFPSDRQLAVGLTSSYQGLSAKIYTLIVNISLLSFPAEKAGAYLLLNSILPLLVCLLASLFVRDVNVGDRNGINGGFIAMFCITIATGIYAIIGSLQSLSKGLSASGNAIGMLALLLAPLAIPLIEEVSAKKEWTKRKTKVCHSTAEEDIGIEGMENGIKDEDVDGQSREGHDHRACVREEIGVRLMLKRVEFWLYFFVYFFGASLGLVYLNNLGQIAESRGCPGTSSLVSLSSSFGFFGRLVPSVMDYFLLRRGYVISRPAFIAALMAPMAGAFLLLLSSTNVSLYISTAVIGVCTGAITSVAVITTSELFGTKKFCVNHNVLVSNIPMGSFLFGYLAALIYRKGGHGDGKCMGLQCYRNTFILWGSLCFFGTFLALVLHARVRTFYSSKC</sequence>
<protein>
    <submittedName>
        <fullName evidence="9">Uncharacterized protein MANES_18G124400</fullName>
    </submittedName>
</protein>
<keyword evidence="4 5" id="KW-0472">Membrane</keyword>
<dbReference type="SUPFAM" id="SSF103473">
    <property type="entry name" value="MFS general substrate transporter"/>
    <property type="match status" value="1"/>
</dbReference>
<feature type="domain" description="Nodulin-like" evidence="7">
    <location>
        <begin position="7"/>
        <end position="253"/>
    </location>
</feature>
<evidence type="ECO:0000256" key="5">
    <source>
        <dbReference type="SAM" id="Phobius"/>
    </source>
</evidence>
<evidence type="ECO:0000313" key="9">
    <source>
        <dbReference type="EMBL" id="MBW97269.1"/>
    </source>
</evidence>
<feature type="transmembrane region" description="Helical" evidence="5">
    <location>
        <begin position="322"/>
        <end position="340"/>
    </location>
</feature>
<evidence type="ECO:0000256" key="6">
    <source>
        <dbReference type="SAM" id="SignalP"/>
    </source>
</evidence>
<reference evidence="9" key="1">
    <citation type="submission" date="2018-02" db="EMBL/GenBank/DDBJ databases">
        <title>Rhizophora mucronata_Transcriptome.</title>
        <authorList>
            <person name="Meera S.P."/>
            <person name="Sreeshan A."/>
            <person name="Augustine A."/>
        </authorList>
    </citation>
    <scope>NUCLEOTIDE SEQUENCE</scope>
    <source>
        <tissue evidence="9">Leaf</tissue>
    </source>
</reference>
<name>A0A2P2JUX5_RHIMU</name>
<evidence type="ECO:0000259" key="7">
    <source>
        <dbReference type="Pfam" id="PF06813"/>
    </source>
</evidence>
<feature type="transmembrane region" description="Helical" evidence="5">
    <location>
        <begin position="71"/>
        <end position="93"/>
    </location>
</feature>
<organism evidence="9">
    <name type="scientific">Rhizophora mucronata</name>
    <name type="common">Asiatic mangrove</name>
    <dbReference type="NCBI Taxonomy" id="61149"/>
    <lineage>
        <taxon>Eukaryota</taxon>
        <taxon>Viridiplantae</taxon>
        <taxon>Streptophyta</taxon>
        <taxon>Embryophyta</taxon>
        <taxon>Tracheophyta</taxon>
        <taxon>Spermatophyta</taxon>
        <taxon>Magnoliopsida</taxon>
        <taxon>eudicotyledons</taxon>
        <taxon>Gunneridae</taxon>
        <taxon>Pentapetalae</taxon>
        <taxon>rosids</taxon>
        <taxon>fabids</taxon>
        <taxon>Malpighiales</taxon>
        <taxon>Rhizophoraceae</taxon>
        <taxon>Rhizophora</taxon>
    </lineage>
</organism>
<dbReference type="EMBL" id="GGEC01016786">
    <property type="protein sequence ID" value="MBW97269.1"/>
    <property type="molecule type" value="Transcribed_RNA"/>
</dbReference>
<feature type="transmembrane region" description="Helical" evidence="5">
    <location>
        <begin position="105"/>
        <end position="127"/>
    </location>
</feature>
<feature type="transmembrane region" description="Helical" evidence="5">
    <location>
        <begin position="492"/>
        <end position="511"/>
    </location>
</feature>
<feature type="transmembrane region" description="Helical" evidence="5">
    <location>
        <begin position="169"/>
        <end position="190"/>
    </location>
</feature>
<feature type="chain" id="PRO_5015136554" evidence="6">
    <location>
        <begin position="23"/>
        <end position="521"/>
    </location>
</feature>
<dbReference type="Pfam" id="PF06813">
    <property type="entry name" value="Nodulin-like"/>
    <property type="match status" value="1"/>
</dbReference>
<keyword evidence="3 5" id="KW-1133">Transmembrane helix</keyword>
<comment type="subcellular location">
    <subcellularLocation>
        <location evidence="1">Membrane</location>
        <topology evidence="1">Multi-pass membrane protein</topology>
    </subcellularLocation>
</comment>
<evidence type="ECO:0000256" key="1">
    <source>
        <dbReference type="ARBA" id="ARBA00004141"/>
    </source>
</evidence>
<keyword evidence="2 5" id="KW-0812">Transmembrane</keyword>
<dbReference type="PANTHER" id="PTHR21576:SF11">
    <property type="entry name" value="MAJOR FACILITATOR SUPERFAMILY PROTEIN"/>
    <property type="match status" value="1"/>
</dbReference>
<dbReference type="InterPro" id="IPR056555">
    <property type="entry name" value="NFD4_C"/>
</dbReference>
<feature type="domain" description="NFD4 C-terminal" evidence="8">
    <location>
        <begin position="307"/>
        <end position="518"/>
    </location>
</feature>
<evidence type="ECO:0000259" key="8">
    <source>
        <dbReference type="Pfam" id="PF23262"/>
    </source>
</evidence>
<dbReference type="InterPro" id="IPR010658">
    <property type="entry name" value="Nodulin-like"/>
</dbReference>
<feature type="transmembrane region" description="Helical" evidence="5">
    <location>
        <begin position="202"/>
        <end position="222"/>
    </location>
</feature>
<dbReference type="Pfam" id="PF23262">
    <property type="entry name" value="NFD4_C"/>
    <property type="match status" value="1"/>
</dbReference>
<dbReference type="AlphaFoldDB" id="A0A2P2JUX5"/>
<evidence type="ECO:0000256" key="4">
    <source>
        <dbReference type="ARBA" id="ARBA00023136"/>
    </source>
</evidence>
<feature type="signal peptide" evidence="6">
    <location>
        <begin position="1"/>
        <end position="22"/>
    </location>
</feature>
<dbReference type="GO" id="GO:0016020">
    <property type="term" value="C:membrane"/>
    <property type="evidence" value="ECO:0007669"/>
    <property type="project" value="UniProtKB-SubCell"/>
</dbReference>
<proteinExistence type="predicted"/>